<dbReference type="Gene3D" id="2.60.40.1710">
    <property type="entry name" value="Subtilisin-like superfamily"/>
    <property type="match status" value="1"/>
</dbReference>
<protein>
    <submittedName>
        <fullName evidence="13">Peptidase S8</fullName>
    </submittedName>
</protein>
<evidence type="ECO:0000256" key="3">
    <source>
        <dbReference type="ARBA" id="ARBA00022525"/>
    </source>
</evidence>
<dbReference type="PROSITE" id="PS51892">
    <property type="entry name" value="SUBTILASE"/>
    <property type="match status" value="1"/>
</dbReference>
<organism evidence="13 14">
    <name type="scientific">Cognatilysobacter xinjiangensis</name>
    <dbReference type="NCBI Taxonomy" id="546892"/>
    <lineage>
        <taxon>Bacteria</taxon>
        <taxon>Pseudomonadati</taxon>
        <taxon>Pseudomonadota</taxon>
        <taxon>Gammaproteobacteria</taxon>
        <taxon>Lysobacterales</taxon>
        <taxon>Lysobacteraceae</taxon>
        <taxon>Cognatilysobacter</taxon>
    </lineage>
</organism>
<evidence type="ECO:0000256" key="8">
    <source>
        <dbReference type="PROSITE-ProRule" id="PRU01240"/>
    </source>
</evidence>
<evidence type="ECO:0000256" key="1">
    <source>
        <dbReference type="ARBA" id="ARBA00011073"/>
    </source>
</evidence>
<evidence type="ECO:0000259" key="12">
    <source>
        <dbReference type="Pfam" id="PF06280"/>
    </source>
</evidence>
<dbReference type="InterPro" id="IPR046450">
    <property type="entry name" value="PA_dom_sf"/>
</dbReference>
<keyword evidence="7 8" id="KW-0720">Serine protease</keyword>
<keyword evidence="2" id="KW-0134">Cell wall</keyword>
<dbReference type="InterPro" id="IPR010435">
    <property type="entry name" value="C5a/SBT2-like_Fn3"/>
</dbReference>
<dbReference type="PANTHER" id="PTHR43806">
    <property type="entry name" value="PEPTIDASE S8"/>
    <property type="match status" value="1"/>
</dbReference>
<dbReference type="InterPro" id="IPR023828">
    <property type="entry name" value="Peptidase_S8_Ser-AS"/>
</dbReference>
<dbReference type="PANTHER" id="PTHR43806:SF11">
    <property type="entry name" value="CEREVISIN-RELATED"/>
    <property type="match status" value="1"/>
</dbReference>
<feature type="domain" description="C5a peptidase/Subtilisin-like protease SBT2-like Fn3-like" evidence="12">
    <location>
        <begin position="611"/>
        <end position="704"/>
    </location>
</feature>
<evidence type="ECO:0000256" key="6">
    <source>
        <dbReference type="ARBA" id="ARBA00022801"/>
    </source>
</evidence>
<dbReference type="PRINTS" id="PR00723">
    <property type="entry name" value="SUBTILISIN"/>
</dbReference>
<dbReference type="PROSITE" id="PS00138">
    <property type="entry name" value="SUBTILASE_SER"/>
    <property type="match status" value="1"/>
</dbReference>
<dbReference type="InterPro" id="IPR022398">
    <property type="entry name" value="Peptidase_S8_His-AS"/>
</dbReference>
<evidence type="ECO:0000313" key="14">
    <source>
        <dbReference type="Proteomes" id="UP000643403"/>
    </source>
</evidence>
<evidence type="ECO:0000256" key="4">
    <source>
        <dbReference type="ARBA" id="ARBA00022670"/>
    </source>
</evidence>
<accession>A0ABQ3C272</accession>
<feature type="active site" description="Charge relay system" evidence="8">
    <location>
        <position position="155"/>
    </location>
</feature>
<sequence>MVALAQDGFEVNWLQPIAPAAPVDLGAAPVDETPQRWFVELAGNPVAERGSANALRSEKQAFRDAARSAGVRYIENYAFDQLFNGFSITVARSQLGTLMRIPGVKAIYPVETIDLPDQPAASAPELYTALSMTGADIAGSELGLTGAGVRVGIMDTGIDIDHPDFGGGGVNGGTPFPSARIADGWDFVGDAFNADPASAGYNPVPAPDARPDDCNGHGTHVAGIVGANGKVKGVAPKVTFNAYRVFGCEGSTTSDIMLAAMERALLDRVDVLNMSIGASFQWPEYPTAKAATRLVDRGVVVVASAGNSGTSGLYAVSAPSLGEKVISVASYDNIGIAQAAFAVSPDARKIGFNPATGAPPPPASGTALLARTGTATSTADACSPLPANSLAGKVALIRRGSCGFYDKARNAEAAGAIGVVLYNNVAGVLNPTVAGTPSVNIPTVGINDVDGVLLDGRIAAGPTQITWGDFHASQPNPTGDLISSFSSWGTSPDLQLKPDIGAPGGSIYSTYPLEAGGYGSLSGTSMASPHVAGAAALLLQYAPRTPAPKVAAILQNTAVPKAWSGNPGLGFLDSVHRQGAGMMRIDKAVVAATRVQPGKLSLGENQGATSQVRSLQIENTGNKPVTYALSYTAAIGTGAGTFALSYFSGGSAVTFPSPTITVAPRSTATLNATILSATAPAGGLYGGYIVMTPNDGSPTLRVPYSGYIGDYQAKQVLVPTANGFPWLAKLSGNSYTRQAAGATYSMAGDDVPFFLIHFEHQSRIVQMTVRDATTGRDWYTAFETEYFGRNSSATGFYAFSWDGTTLQGRHRVHTVPDGKYIVTLKVLKALGDESNPAHWETWNSPVITIQR</sequence>
<dbReference type="InterPro" id="IPR000209">
    <property type="entry name" value="Peptidase_S8/S53_dom"/>
</dbReference>
<dbReference type="InterPro" id="IPR003137">
    <property type="entry name" value="PA_domain"/>
</dbReference>
<proteinExistence type="inferred from homology"/>
<dbReference type="SUPFAM" id="SSF52025">
    <property type="entry name" value="PA domain"/>
    <property type="match status" value="1"/>
</dbReference>
<keyword evidence="14" id="KW-1185">Reference proteome</keyword>
<dbReference type="PROSITE" id="PS00136">
    <property type="entry name" value="SUBTILASE_ASP"/>
    <property type="match status" value="1"/>
</dbReference>
<dbReference type="Pfam" id="PF00082">
    <property type="entry name" value="Peptidase_S8"/>
    <property type="match status" value="1"/>
</dbReference>
<evidence type="ECO:0000259" key="11">
    <source>
        <dbReference type="Pfam" id="PF02225"/>
    </source>
</evidence>
<gene>
    <name evidence="13" type="primary">vpr</name>
    <name evidence="13" type="ORF">GCM10008101_18950</name>
</gene>
<dbReference type="InterPro" id="IPR036852">
    <property type="entry name" value="Peptidase_S8/S53_dom_sf"/>
</dbReference>
<dbReference type="Gene3D" id="3.40.50.200">
    <property type="entry name" value="Peptidase S8/S53 domain"/>
    <property type="match status" value="1"/>
</dbReference>
<evidence type="ECO:0000256" key="7">
    <source>
        <dbReference type="ARBA" id="ARBA00022825"/>
    </source>
</evidence>
<feature type="active site" description="Charge relay system" evidence="8">
    <location>
        <position position="217"/>
    </location>
</feature>
<feature type="domain" description="Peptidase S8/S53" evidence="10">
    <location>
        <begin position="146"/>
        <end position="567"/>
    </location>
</feature>
<evidence type="ECO:0000256" key="9">
    <source>
        <dbReference type="RuleBase" id="RU003355"/>
    </source>
</evidence>
<keyword evidence="3" id="KW-0964">Secreted</keyword>
<keyword evidence="5" id="KW-0732">Signal</keyword>
<evidence type="ECO:0000256" key="2">
    <source>
        <dbReference type="ARBA" id="ARBA00022512"/>
    </source>
</evidence>
<dbReference type="PROSITE" id="PS00137">
    <property type="entry name" value="SUBTILASE_HIS"/>
    <property type="match status" value="1"/>
</dbReference>
<dbReference type="Pfam" id="PF02225">
    <property type="entry name" value="PA"/>
    <property type="match status" value="1"/>
</dbReference>
<dbReference type="EMBL" id="BMXY01000002">
    <property type="protein sequence ID" value="GGZ65351.1"/>
    <property type="molecule type" value="Genomic_DNA"/>
</dbReference>
<dbReference type="InterPro" id="IPR050131">
    <property type="entry name" value="Peptidase_S8_subtilisin-like"/>
</dbReference>
<evidence type="ECO:0000259" key="10">
    <source>
        <dbReference type="Pfam" id="PF00082"/>
    </source>
</evidence>
<comment type="similarity">
    <text evidence="1 8 9">Belongs to the peptidase S8 family.</text>
</comment>
<dbReference type="InterPro" id="IPR034187">
    <property type="entry name" value="Peptidases_S8_5"/>
</dbReference>
<comment type="caution">
    <text evidence="13">The sequence shown here is derived from an EMBL/GenBank/DDBJ whole genome shotgun (WGS) entry which is preliminary data.</text>
</comment>
<dbReference type="InterPro" id="IPR023827">
    <property type="entry name" value="Peptidase_S8_Asp-AS"/>
</dbReference>
<dbReference type="SUPFAM" id="SSF52743">
    <property type="entry name" value="Subtilisin-like"/>
    <property type="match status" value="1"/>
</dbReference>
<dbReference type="Pfam" id="PF06280">
    <property type="entry name" value="fn3_5"/>
    <property type="match status" value="1"/>
</dbReference>
<reference evidence="14" key="1">
    <citation type="journal article" date="2019" name="Int. J. Syst. Evol. Microbiol.">
        <title>The Global Catalogue of Microorganisms (GCM) 10K type strain sequencing project: providing services to taxonomists for standard genome sequencing and annotation.</title>
        <authorList>
            <consortium name="The Broad Institute Genomics Platform"/>
            <consortium name="The Broad Institute Genome Sequencing Center for Infectious Disease"/>
            <person name="Wu L."/>
            <person name="Ma J."/>
        </authorList>
    </citation>
    <scope>NUCLEOTIDE SEQUENCE [LARGE SCALE GENOMIC DNA]</scope>
    <source>
        <strain evidence="14">KCTC 22558</strain>
    </source>
</reference>
<evidence type="ECO:0000313" key="13">
    <source>
        <dbReference type="EMBL" id="GGZ65351.1"/>
    </source>
</evidence>
<keyword evidence="6 8" id="KW-0378">Hydrolase</keyword>
<dbReference type="Gene3D" id="3.50.30.30">
    <property type="match status" value="1"/>
</dbReference>
<dbReference type="CDD" id="cd07489">
    <property type="entry name" value="Peptidases_S8_5"/>
    <property type="match status" value="1"/>
</dbReference>
<keyword evidence="4 8" id="KW-0645">Protease</keyword>
<dbReference type="InterPro" id="IPR015500">
    <property type="entry name" value="Peptidase_S8_subtilisin-rel"/>
</dbReference>
<dbReference type="Proteomes" id="UP000643403">
    <property type="component" value="Unassembled WGS sequence"/>
</dbReference>
<feature type="domain" description="PA" evidence="11">
    <location>
        <begin position="378"/>
        <end position="452"/>
    </location>
</feature>
<name>A0ABQ3C272_9GAMM</name>
<evidence type="ECO:0000256" key="5">
    <source>
        <dbReference type="ARBA" id="ARBA00022729"/>
    </source>
</evidence>
<feature type="active site" description="Charge relay system" evidence="8">
    <location>
        <position position="525"/>
    </location>
</feature>